<proteinExistence type="predicted"/>
<comment type="caution">
    <text evidence="1">The sequence shown here is derived from an EMBL/GenBank/DDBJ whole genome shotgun (WGS) entry which is preliminary data.</text>
</comment>
<accession>A0ABV0V344</accession>
<evidence type="ECO:0000313" key="2">
    <source>
        <dbReference type="Proteomes" id="UP001482620"/>
    </source>
</evidence>
<gene>
    <name evidence="1" type="ORF">ILYODFUR_014831</name>
</gene>
<protein>
    <submittedName>
        <fullName evidence="1">Uncharacterized protein</fullName>
    </submittedName>
</protein>
<dbReference type="Proteomes" id="UP001482620">
    <property type="component" value="Unassembled WGS sequence"/>
</dbReference>
<reference evidence="1 2" key="1">
    <citation type="submission" date="2021-06" db="EMBL/GenBank/DDBJ databases">
        <authorList>
            <person name="Palmer J.M."/>
        </authorList>
    </citation>
    <scope>NUCLEOTIDE SEQUENCE [LARGE SCALE GENOMIC DNA]</scope>
    <source>
        <strain evidence="2">if_2019</strain>
        <tissue evidence="1">Muscle</tissue>
    </source>
</reference>
<sequence>MGKWIQRFVLVEIQPFAREEYNWVYSTAHMVQISIGASSLFLGNFANHNTPPHLCATSFFLFWFCHKDTVLNYGLWPSVIFRSGVHQCSLCSDHKQISITKKLKRTLTFFSVDESLNTTFPKNVFDSLVLWLKLS</sequence>
<dbReference type="EMBL" id="JAHRIQ010093954">
    <property type="protein sequence ID" value="MEQ2251793.1"/>
    <property type="molecule type" value="Genomic_DNA"/>
</dbReference>
<name>A0ABV0V344_9TELE</name>
<organism evidence="1 2">
    <name type="scientific">Ilyodon furcidens</name>
    <name type="common">goldbreast splitfin</name>
    <dbReference type="NCBI Taxonomy" id="33524"/>
    <lineage>
        <taxon>Eukaryota</taxon>
        <taxon>Metazoa</taxon>
        <taxon>Chordata</taxon>
        <taxon>Craniata</taxon>
        <taxon>Vertebrata</taxon>
        <taxon>Euteleostomi</taxon>
        <taxon>Actinopterygii</taxon>
        <taxon>Neopterygii</taxon>
        <taxon>Teleostei</taxon>
        <taxon>Neoteleostei</taxon>
        <taxon>Acanthomorphata</taxon>
        <taxon>Ovalentaria</taxon>
        <taxon>Atherinomorphae</taxon>
        <taxon>Cyprinodontiformes</taxon>
        <taxon>Goodeidae</taxon>
        <taxon>Ilyodon</taxon>
    </lineage>
</organism>
<evidence type="ECO:0000313" key="1">
    <source>
        <dbReference type="EMBL" id="MEQ2251793.1"/>
    </source>
</evidence>
<keyword evidence="2" id="KW-1185">Reference proteome</keyword>